<keyword evidence="1" id="KW-0963">Cytoplasm</keyword>
<organism evidence="5 6">
    <name type="scientific">Cryptococcus neoformans (strain H99 / ATCC 208821 / CBS 10515 / FGSC 9487)</name>
    <name type="common">Cryptococcus neoformans var. grubii serotype A</name>
    <dbReference type="NCBI Taxonomy" id="235443"/>
    <lineage>
        <taxon>Eukaryota</taxon>
        <taxon>Fungi</taxon>
        <taxon>Dikarya</taxon>
        <taxon>Basidiomycota</taxon>
        <taxon>Agaricomycotina</taxon>
        <taxon>Tremellomycetes</taxon>
        <taxon>Tremellales</taxon>
        <taxon>Cryptococcaceae</taxon>
        <taxon>Cryptococcus</taxon>
        <taxon>Cryptococcus neoformans species complex</taxon>
    </lineage>
</organism>
<protein>
    <recommendedName>
        <fullName evidence="3">DNA polymerase</fullName>
        <ecNumber evidence="3">2.7.7.7</ecNumber>
    </recommendedName>
</protein>
<keyword evidence="3" id="KW-0539">Nucleus</keyword>
<keyword evidence="3" id="KW-0234">DNA repair</keyword>
<proteinExistence type="inferred from homology"/>
<dbReference type="Gene3D" id="3.30.460.10">
    <property type="entry name" value="Beta Polymerase, domain 2"/>
    <property type="match status" value="1"/>
</dbReference>
<dbReference type="EMBL" id="CP003820">
    <property type="protein sequence ID" value="AFR92552.1"/>
    <property type="molecule type" value="Genomic_DNA"/>
</dbReference>
<dbReference type="HOGENOM" id="CLU_069647_0_0_1"/>
<reference evidence="5 6" key="1">
    <citation type="journal article" date="2014" name="PLoS Genet.">
        <title>Analysis of the genome and transcriptome of Cryptococcus neoformans var. grubii reveals complex RNA expression and microevolution leading to virulence attenuation.</title>
        <authorList>
            <person name="Janbon G."/>
            <person name="Ormerod K.L."/>
            <person name="Paulet D."/>
            <person name="Byrnes E.J.III."/>
            <person name="Yadav V."/>
            <person name="Chatterjee G."/>
            <person name="Mullapudi N."/>
            <person name="Hon C.C."/>
            <person name="Billmyre R.B."/>
            <person name="Brunel F."/>
            <person name="Bahn Y.S."/>
            <person name="Chen W."/>
            <person name="Chen Y."/>
            <person name="Chow E.W."/>
            <person name="Coppee J.Y."/>
            <person name="Floyd-Averette A."/>
            <person name="Gaillardin C."/>
            <person name="Gerik K.J."/>
            <person name="Goldberg J."/>
            <person name="Gonzalez-Hilarion S."/>
            <person name="Gujja S."/>
            <person name="Hamlin J.L."/>
            <person name="Hsueh Y.P."/>
            <person name="Ianiri G."/>
            <person name="Jones S."/>
            <person name="Kodira C.D."/>
            <person name="Kozubowski L."/>
            <person name="Lam W."/>
            <person name="Marra M."/>
            <person name="Mesner L.D."/>
            <person name="Mieczkowski P.A."/>
            <person name="Moyrand F."/>
            <person name="Nielsen K."/>
            <person name="Proux C."/>
            <person name="Rossignol T."/>
            <person name="Schein J.E."/>
            <person name="Sun S."/>
            <person name="Wollschlaeger C."/>
            <person name="Wood I.A."/>
            <person name="Zeng Q."/>
            <person name="Neuveglise C."/>
            <person name="Newlon C.S."/>
            <person name="Perfect J.R."/>
            <person name="Lodge J.K."/>
            <person name="Idnurm A."/>
            <person name="Stajich J.E."/>
            <person name="Kronstad J.W."/>
            <person name="Sanyal K."/>
            <person name="Heitman J."/>
            <person name="Fraser J.A."/>
            <person name="Cuomo C.A."/>
            <person name="Dietrich F.S."/>
        </authorList>
    </citation>
    <scope>NUCLEOTIDE SEQUENCE [LARGE SCALE GENOMIC DNA]</scope>
    <source>
        <strain evidence="6">H99 / ATCC 208821 / CBS 10515 / FGSC 9487</strain>
    </source>
</reference>
<dbReference type="GO" id="GO:0003887">
    <property type="term" value="F:DNA-directed DNA polymerase activity"/>
    <property type="evidence" value="ECO:0007669"/>
    <property type="project" value="UniProtKB-UniRule"/>
</dbReference>
<evidence type="ECO:0000313" key="5">
    <source>
        <dbReference type="EMBL" id="AFR92552.1"/>
    </source>
</evidence>
<dbReference type="Pfam" id="PF10391">
    <property type="entry name" value="DNA_pol_lambd_f"/>
    <property type="match status" value="1"/>
</dbReference>
<evidence type="ECO:0000256" key="3">
    <source>
        <dbReference type="RuleBase" id="RU366014"/>
    </source>
</evidence>
<comment type="function">
    <text evidence="3">DNA polymerase that functions in several pathways of DNA repair. Involved in base excision repair (BER) responsible for repair of lesions that give rise to abasic (AP) sites in DNA. Also contributes to DNA double-strand break repair by non-homologous end joining and homologous recombination. Has both template-dependent and template-independent (terminal transferase) DNA polymerase activities. Has also a 5'-deoxyribose-5-phosphate lyase (dRP lyase) activity.</text>
</comment>
<dbReference type="InterPro" id="IPR028207">
    <property type="entry name" value="DNA_pol_B_palm_palm"/>
</dbReference>
<dbReference type="InterPro" id="IPR022312">
    <property type="entry name" value="DNA_pol_X"/>
</dbReference>
<keyword evidence="3" id="KW-0227">DNA damage</keyword>
<dbReference type="PRINTS" id="PR00869">
    <property type="entry name" value="DNAPOLX"/>
</dbReference>
<dbReference type="GO" id="GO:0046872">
    <property type="term" value="F:metal ion binding"/>
    <property type="evidence" value="ECO:0007669"/>
    <property type="project" value="UniProtKB-UniRule"/>
</dbReference>
<dbReference type="RefSeq" id="XP_012046705.1">
    <property type="nucleotide sequence ID" value="XM_012191315.1"/>
</dbReference>
<dbReference type="InterPro" id="IPR043519">
    <property type="entry name" value="NT_sf"/>
</dbReference>
<keyword evidence="3" id="KW-0548">Nucleotidyltransferase</keyword>
<dbReference type="PANTHER" id="PTHR11276">
    <property type="entry name" value="DNA POLYMERASE TYPE-X FAMILY MEMBER"/>
    <property type="match status" value="1"/>
</dbReference>
<dbReference type="GeneID" id="23884227"/>
<evidence type="ECO:0000259" key="4">
    <source>
        <dbReference type="SMART" id="SM00483"/>
    </source>
</evidence>
<dbReference type="VEuPathDB" id="FungiDB:CNAG_00419"/>
<dbReference type="GO" id="GO:0006303">
    <property type="term" value="P:double-strand break repair via nonhomologous end joining"/>
    <property type="evidence" value="ECO:0007669"/>
    <property type="project" value="TreeGrafter"/>
</dbReference>
<feature type="domain" description="DNA-directed DNA polymerase X" evidence="4">
    <location>
        <begin position="58"/>
        <end position="343"/>
    </location>
</feature>
<evidence type="ECO:0000256" key="1">
    <source>
        <dbReference type="ARBA" id="ARBA00022490"/>
    </source>
</evidence>
<keyword evidence="3" id="KW-0239">DNA-directed DNA polymerase</keyword>
<accession>J9VE24</accession>
<dbReference type="Pfam" id="PF14792">
    <property type="entry name" value="DNA_pol_B_palm"/>
    <property type="match status" value="1"/>
</dbReference>
<dbReference type="AlphaFoldDB" id="J9VE24"/>
<comment type="catalytic activity">
    <reaction evidence="3">
        <text>DNA(n) + a 2'-deoxyribonucleoside 5'-triphosphate = DNA(n+1) + diphosphate</text>
        <dbReference type="Rhea" id="RHEA:22508"/>
        <dbReference type="Rhea" id="RHEA-COMP:17339"/>
        <dbReference type="Rhea" id="RHEA-COMP:17340"/>
        <dbReference type="ChEBI" id="CHEBI:33019"/>
        <dbReference type="ChEBI" id="CHEBI:61560"/>
        <dbReference type="ChEBI" id="CHEBI:173112"/>
        <dbReference type="EC" id="2.7.7.7"/>
    </reaction>
</comment>
<evidence type="ECO:0000256" key="2">
    <source>
        <dbReference type="ARBA" id="ARBA00023125"/>
    </source>
</evidence>
<dbReference type="SMART" id="SM00483">
    <property type="entry name" value="POLXc"/>
    <property type="match status" value="1"/>
</dbReference>
<keyword evidence="3" id="KW-0808">Transferase</keyword>
<dbReference type="InterPro" id="IPR018944">
    <property type="entry name" value="DNA_pol_lambd_fingers_domain"/>
</dbReference>
<gene>
    <name evidence="5" type="ORF">CNAG_00419</name>
</gene>
<keyword evidence="6" id="KW-1185">Reference proteome</keyword>
<dbReference type="InterPro" id="IPR002008">
    <property type="entry name" value="DNA_pol_X_beta-like"/>
</dbReference>
<name>J9VE24_CRYN9</name>
<dbReference type="SUPFAM" id="SSF81301">
    <property type="entry name" value="Nucleotidyltransferase"/>
    <property type="match status" value="1"/>
</dbReference>
<dbReference type="Proteomes" id="UP000010091">
    <property type="component" value="Chromosome 1"/>
</dbReference>
<dbReference type="InterPro" id="IPR002054">
    <property type="entry name" value="DNA-dir_DNA_pol_X"/>
</dbReference>
<dbReference type="KEGG" id="cng:CNAG_00419"/>
<dbReference type="PANTHER" id="PTHR11276:SF42">
    <property type="entry name" value="DNA POLYMERASE BETA"/>
    <property type="match status" value="1"/>
</dbReference>
<dbReference type="GO" id="GO:0003677">
    <property type="term" value="F:DNA binding"/>
    <property type="evidence" value="ECO:0007669"/>
    <property type="project" value="UniProtKB-UniRule"/>
</dbReference>
<dbReference type="Gene3D" id="1.10.150.20">
    <property type="entry name" value="5' to 3' exonuclease, C-terminal subdomain"/>
    <property type="match status" value="1"/>
</dbReference>
<dbReference type="PRINTS" id="PR00870">
    <property type="entry name" value="DNAPOLXBETA"/>
</dbReference>
<comment type="subcellular location">
    <subcellularLocation>
        <location evidence="3">Nucleus</location>
    </subcellularLocation>
</comment>
<sequence length="343" mass="39166">MLSSRTPRIVDVLENLNDLKRQHGPKYDELTVPTKALLNGLRDFQSLDQLIQDHRVHIDYRDALRAIYSLAPNGEFSEPCLKLCDLEKVIPPYSNAVVWFMIYDLVTKKVIPRLEVLDNRWNAMVKFNRIHGIGKIRARAFAEEGIETLSDLMIAEGGRFTVSDAQKLAIQYHEEMDVMIPRAEVEQFDRIIKDALRREDPKLDFATMGSYRRGESLSSDIDVVVWHESYTKKEKEGKRARKADPNSLMSKVVAALVSANVISPAKIFSQGESKVLALTQLPKANSLHRQIDIRLCPIESLPYMLLGNTGDGRLMKIMRWRAIQRGWVLNEYVMGERDGKSGE</sequence>
<comment type="similarity">
    <text evidence="3">Belongs to the DNA polymerase type-X family.</text>
</comment>
<evidence type="ECO:0000313" key="6">
    <source>
        <dbReference type="Proteomes" id="UP000010091"/>
    </source>
</evidence>
<dbReference type="OrthoDB" id="205514at2759"/>
<dbReference type="GO" id="GO:0006284">
    <property type="term" value="P:base-excision repair"/>
    <property type="evidence" value="ECO:0007669"/>
    <property type="project" value="TreeGrafter"/>
</dbReference>
<keyword evidence="2" id="KW-0238">DNA-binding</keyword>
<dbReference type="EC" id="2.7.7.7" evidence="3"/>
<dbReference type="GO" id="GO:0005634">
    <property type="term" value="C:nucleus"/>
    <property type="evidence" value="ECO:0007669"/>
    <property type="project" value="UniProtKB-SubCell"/>
</dbReference>
<dbReference type="SUPFAM" id="SSF81585">
    <property type="entry name" value="PsbU/PolX domain-like"/>
    <property type="match status" value="1"/>
</dbReference>